<evidence type="ECO:0000313" key="2">
    <source>
        <dbReference type="EMBL" id="OBZ74440.1"/>
    </source>
</evidence>
<feature type="transmembrane region" description="Helical" evidence="1">
    <location>
        <begin position="67"/>
        <end position="86"/>
    </location>
</feature>
<protein>
    <submittedName>
        <fullName evidence="2">Uncharacterized protein</fullName>
    </submittedName>
</protein>
<keyword evidence="3" id="KW-1185">Reference proteome</keyword>
<keyword evidence="1" id="KW-1133">Transmembrane helix</keyword>
<feature type="transmembrane region" description="Helical" evidence="1">
    <location>
        <begin position="98"/>
        <end position="119"/>
    </location>
</feature>
<comment type="caution">
    <text evidence="2">The sequence shown here is derived from an EMBL/GenBank/DDBJ whole genome shotgun (WGS) entry which is preliminary data.</text>
</comment>
<sequence>MEVERYWKQSRSWVSLLYFVNRYLSVLGTIPLIIEYFVNVSEPWCINYSSRVFNIEQTYHRCRRFQWYHGTISTLIPCIVGILMVIRTYALCGHNRKIMYLLIGMVGLGGIVSVCSLVGTGDPRIVSLADVPGATGCYQDLSTKEGYCEDQYCDLSRIIADESMHFKGTLYYAVLLVCYLVNILTYALANPIYKGIDTTLTNVISSTLMTRLMLNIRDPELLELPHHWQSG</sequence>
<accession>A0A1C7MC31</accession>
<reference evidence="2 3" key="1">
    <citation type="submission" date="2016-03" db="EMBL/GenBank/DDBJ databases">
        <title>Whole genome sequencing of Grifola frondosa 9006-11.</title>
        <authorList>
            <person name="Min B."/>
            <person name="Park H."/>
            <person name="Kim J.-G."/>
            <person name="Cho H."/>
            <person name="Oh Y.-L."/>
            <person name="Kong W.-S."/>
            <person name="Choi I.-G."/>
        </authorList>
    </citation>
    <scope>NUCLEOTIDE SEQUENCE [LARGE SCALE GENOMIC DNA]</scope>
    <source>
        <strain evidence="2 3">9006-11</strain>
    </source>
</reference>
<proteinExistence type="predicted"/>
<feature type="transmembrane region" description="Helical" evidence="1">
    <location>
        <begin position="12"/>
        <end position="34"/>
    </location>
</feature>
<dbReference type="EMBL" id="LUGG01000005">
    <property type="protein sequence ID" value="OBZ74440.1"/>
    <property type="molecule type" value="Genomic_DNA"/>
</dbReference>
<evidence type="ECO:0000313" key="3">
    <source>
        <dbReference type="Proteomes" id="UP000092993"/>
    </source>
</evidence>
<gene>
    <name evidence="2" type="ORF">A0H81_05307</name>
</gene>
<keyword evidence="1" id="KW-0472">Membrane</keyword>
<evidence type="ECO:0000256" key="1">
    <source>
        <dbReference type="SAM" id="Phobius"/>
    </source>
</evidence>
<feature type="transmembrane region" description="Helical" evidence="1">
    <location>
        <begin position="170"/>
        <end position="189"/>
    </location>
</feature>
<dbReference type="AlphaFoldDB" id="A0A1C7MC31"/>
<dbReference type="OrthoDB" id="3261349at2759"/>
<keyword evidence="1" id="KW-0812">Transmembrane</keyword>
<name>A0A1C7MC31_GRIFR</name>
<organism evidence="2 3">
    <name type="scientific">Grifola frondosa</name>
    <name type="common">Maitake</name>
    <name type="synonym">Polyporus frondosus</name>
    <dbReference type="NCBI Taxonomy" id="5627"/>
    <lineage>
        <taxon>Eukaryota</taxon>
        <taxon>Fungi</taxon>
        <taxon>Dikarya</taxon>
        <taxon>Basidiomycota</taxon>
        <taxon>Agaricomycotina</taxon>
        <taxon>Agaricomycetes</taxon>
        <taxon>Polyporales</taxon>
        <taxon>Grifolaceae</taxon>
        <taxon>Grifola</taxon>
    </lineage>
</organism>
<dbReference type="Proteomes" id="UP000092993">
    <property type="component" value="Unassembled WGS sequence"/>
</dbReference>